<dbReference type="GO" id="GO:0005737">
    <property type="term" value="C:cytoplasm"/>
    <property type="evidence" value="ECO:0007669"/>
    <property type="project" value="TreeGrafter"/>
</dbReference>
<dbReference type="Pfam" id="PF00149">
    <property type="entry name" value="Metallophos"/>
    <property type="match status" value="1"/>
</dbReference>
<dbReference type="EMBL" id="BAVZ01000001">
    <property type="protein sequence ID" value="GAF06616.1"/>
    <property type="molecule type" value="Genomic_DNA"/>
</dbReference>
<accession>W7YPZ0</accession>
<dbReference type="Proteomes" id="UP000019364">
    <property type="component" value="Unassembled WGS sequence"/>
</dbReference>
<evidence type="ECO:0000259" key="1">
    <source>
        <dbReference type="Pfam" id="PF00149"/>
    </source>
</evidence>
<dbReference type="RefSeq" id="WP_036645803.1">
    <property type="nucleotide sequence ID" value="NZ_BAVZ01000001.1"/>
</dbReference>
<gene>
    <name evidence="2" type="ORF">JCM16418_586</name>
</gene>
<reference evidence="2 3" key="1">
    <citation type="journal article" date="2014" name="Genome Announc.">
        <title>Draft Genome Sequence of Paenibacillus pini JCM 16418T, Isolated from the Rhizosphere of Pine Tree.</title>
        <authorList>
            <person name="Yuki M."/>
            <person name="Oshima K."/>
            <person name="Suda W."/>
            <person name="Oshida Y."/>
            <person name="Kitamura K."/>
            <person name="Iida Y."/>
            <person name="Hattori M."/>
            <person name="Ohkuma M."/>
        </authorList>
    </citation>
    <scope>NUCLEOTIDE SEQUENCE [LARGE SCALE GENOMIC DNA]</scope>
    <source>
        <strain evidence="2 3">JCM 16418</strain>
    </source>
</reference>
<dbReference type="InterPro" id="IPR004843">
    <property type="entry name" value="Calcineurin-like_PHP"/>
</dbReference>
<feature type="domain" description="Calcineurin-like phosphoesterase" evidence="1">
    <location>
        <begin position="3"/>
        <end position="188"/>
    </location>
</feature>
<name>W7YPZ0_9BACL</name>
<comment type="caution">
    <text evidence="2">The sequence shown here is derived from an EMBL/GenBank/DDBJ whole genome shotgun (WGS) entry which is preliminary data.</text>
</comment>
<dbReference type="InterPro" id="IPR050126">
    <property type="entry name" value="Ap4A_hydrolase"/>
</dbReference>
<dbReference type="eggNOG" id="COG0639">
    <property type="taxonomic scope" value="Bacteria"/>
</dbReference>
<proteinExistence type="predicted"/>
<protein>
    <submittedName>
        <fullName evidence="2">Serine/threonine phosphatase</fullName>
    </submittedName>
</protein>
<dbReference type="OrthoDB" id="384253at2"/>
<dbReference type="GO" id="GO:0016791">
    <property type="term" value="F:phosphatase activity"/>
    <property type="evidence" value="ECO:0007669"/>
    <property type="project" value="TreeGrafter"/>
</dbReference>
<sequence>MKRTLVISDIHGCYDEFVDLLDDMKYQANVDQLIILGDLVDKGPKSKDVIELVITLFEEGNVIILRGNHDQRFIDVMSQEGHSEERKFYEHGGIQALNSYLELTSSSTEEEKLRLAREIINKEYKHHLTFLESLTYYYEDQNHIYVHAGLNPLYENWKEQPLRDFMYIKDPFIYEKTKVDKKVIFGHTKTKDIHGTPDIWFADDKIGIDGGCSNGMQLNGLEISDDLNYKQFKVDSRQSKG</sequence>
<dbReference type="AlphaFoldDB" id="W7YPZ0"/>
<dbReference type="PANTHER" id="PTHR42850">
    <property type="entry name" value="METALLOPHOSPHOESTERASE"/>
    <property type="match status" value="1"/>
</dbReference>
<dbReference type="CDD" id="cd00144">
    <property type="entry name" value="MPP_PPP_family"/>
    <property type="match status" value="1"/>
</dbReference>
<dbReference type="GO" id="GO:0008803">
    <property type="term" value="F:bis(5'-nucleosyl)-tetraphosphatase (symmetrical) activity"/>
    <property type="evidence" value="ECO:0007669"/>
    <property type="project" value="TreeGrafter"/>
</dbReference>
<dbReference type="InterPro" id="IPR029052">
    <property type="entry name" value="Metallo-depent_PP-like"/>
</dbReference>
<keyword evidence="3" id="KW-1185">Reference proteome</keyword>
<dbReference type="PANTHER" id="PTHR42850:SF4">
    <property type="entry name" value="ZINC-DEPENDENT ENDOPOLYPHOSPHATASE"/>
    <property type="match status" value="1"/>
</dbReference>
<evidence type="ECO:0000313" key="2">
    <source>
        <dbReference type="EMBL" id="GAF06616.1"/>
    </source>
</evidence>
<dbReference type="GO" id="GO:0110154">
    <property type="term" value="P:RNA decapping"/>
    <property type="evidence" value="ECO:0007669"/>
    <property type="project" value="TreeGrafter"/>
</dbReference>
<dbReference type="Gene3D" id="3.60.21.10">
    <property type="match status" value="1"/>
</dbReference>
<dbReference type="SUPFAM" id="SSF56300">
    <property type="entry name" value="Metallo-dependent phosphatases"/>
    <property type="match status" value="1"/>
</dbReference>
<organism evidence="2 3">
    <name type="scientific">Paenibacillus pini JCM 16418</name>
    <dbReference type="NCBI Taxonomy" id="1236976"/>
    <lineage>
        <taxon>Bacteria</taxon>
        <taxon>Bacillati</taxon>
        <taxon>Bacillota</taxon>
        <taxon>Bacilli</taxon>
        <taxon>Bacillales</taxon>
        <taxon>Paenibacillaceae</taxon>
        <taxon>Paenibacillus</taxon>
    </lineage>
</organism>
<dbReference type="STRING" id="1236976.JCM16418_586"/>
<evidence type="ECO:0000313" key="3">
    <source>
        <dbReference type="Proteomes" id="UP000019364"/>
    </source>
</evidence>